<feature type="transmembrane region" description="Helical" evidence="2">
    <location>
        <begin position="126"/>
        <end position="150"/>
    </location>
</feature>
<accession>A0A261Y5V8</accession>
<organism evidence="3 4">
    <name type="scientific">Bifiguratus adelaidae</name>
    <dbReference type="NCBI Taxonomy" id="1938954"/>
    <lineage>
        <taxon>Eukaryota</taxon>
        <taxon>Fungi</taxon>
        <taxon>Fungi incertae sedis</taxon>
        <taxon>Mucoromycota</taxon>
        <taxon>Mucoromycotina</taxon>
        <taxon>Endogonomycetes</taxon>
        <taxon>Endogonales</taxon>
        <taxon>Endogonales incertae sedis</taxon>
        <taxon>Bifiguratus</taxon>
    </lineage>
</organism>
<dbReference type="Proteomes" id="UP000242875">
    <property type="component" value="Unassembled WGS sequence"/>
</dbReference>
<evidence type="ECO:0000313" key="3">
    <source>
        <dbReference type="EMBL" id="OZJ05983.1"/>
    </source>
</evidence>
<keyword evidence="2" id="KW-0472">Membrane</keyword>
<evidence type="ECO:0000256" key="1">
    <source>
        <dbReference type="SAM" id="MobiDB-lite"/>
    </source>
</evidence>
<keyword evidence="2" id="KW-1133">Transmembrane helix</keyword>
<feature type="transmembrane region" description="Helical" evidence="2">
    <location>
        <begin position="179"/>
        <end position="198"/>
    </location>
</feature>
<evidence type="ECO:0000256" key="2">
    <source>
        <dbReference type="SAM" id="Phobius"/>
    </source>
</evidence>
<comment type="caution">
    <text evidence="3">The sequence shown here is derived from an EMBL/GenBank/DDBJ whole genome shotgun (WGS) entry which is preliminary data.</text>
</comment>
<protein>
    <submittedName>
        <fullName evidence="3">Uncharacterized protein</fullName>
    </submittedName>
</protein>
<feature type="transmembrane region" description="Helical" evidence="2">
    <location>
        <begin position="248"/>
        <end position="270"/>
    </location>
</feature>
<evidence type="ECO:0000313" key="4">
    <source>
        <dbReference type="Proteomes" id="UP000242875"/>
    </source>
</evidence>
<reference evidence="3 4" key="1">
    <citation type="journal article" date="2017" name="Mycologia">
        <title>Bifiguratus adelaidae, gen. et sp. nov., a new member of Mucoromycotina in endophytic and soil-dwelling habitats.</title>
        <authorList>
            <person name="Torres-Cruz T.J."/>
            <person name="Billingsley Tobias T.L."/>
            <person name="Almatruk M."/>
            <person name="Hesse C."/>
            <person name="Kuske C.R."/>
            <person name="Desiro A."/>
            <person name="Benucci G.M."/>
            <person name="Bonito G."/>
            <person name="Stajich J.E."/>
            <person name="Dunlap C."/>
            <person name="Arnold A.E."/>
            <person name="Porras-Alfaro A."/>
        </authorList>
    </citation>
    <scope>NUCLEOTIDE SEQUENCE [LARGE SCALE GENOMIC DNA]</scope>
    <source>
        <strain evidence="3 4">AZ0501</strain>
    </source>
</reference>
<keyword evidence="4" id="KW-1185">Reference proteome</keyword>
<gene>
    <name evidence="3" type="ORF">BZG36_01232</name>
</gene>
<dbReference type="EMBL" id="MVBO01000008">
    <property type="protein sequence ID" value="OZJ05983.1"/>
    <property type="molecule type" value="Genomic_DNA"/>
</dbReference>
<keyword evidence="2" id="KW-0812">Transmembrane</keyword>
<sequence length="278" mass="30719">MATFPPNTVPREETYLPPRVSPEQQRYEANTFPGAHYLPQMMYTPTVMPNVMQLQPTYYAAPIVTSQMIGGPVPTPVMTQPSPMVISQSSIGGPSPMVPRPEPVVEVPPPPLPFYRTYMEHPPLHWINGLAMLGTVVLPFVIIILCGITLNPANYETTYAGQPISLPANFLVCNQPLKAFLIGSIVVSVLVMLFGGMMMMATVPHRFRRVGVGASAILIIALVWVILGGVWIGNTLPGPSCEARLYNFSYYVMILLAVDVGWNIVTWGILRTMLWLYF</sequence>
<proteinExistence type="predicted"/>
<name>A0A261Y5V8_9FUNG</name>
<feature type="region of interest" description="Disordered" evidence="1">
    <location>
        <begin position="1"/>
        <end position="25"/>
    </location>
</feature>
<dbReference type="AlphaFoldDB" id="A0A261Y5V8"/>
<feature type="transmembrane region" description="Helical" evidence="2">
    <location>
        <begin position="210"/>
        <end position="233"/>
    </location>
</feature>